<dbReference type="Gene3D" id="3.30.60.30">
    <property type="match status" value="1"/>
</dbReference>
<dbReference type="AlphaFoldDB" id="T1I0I8"/>
<evidence type="ECO:0000313" key="2">
    <source>
        <dbReference type="Proteomes" id="UP000015103"/>
    </source>
</evidence>
<dbReference type="EMBL" id="ACPB03012978">
    <property type="status" value="NOT_ANNOTATED_CDS"/>
    <property type="molecule type" value="Genomic_DNA"/>
</dbReference>
<protein>
    <submittedName>
        <fullName evidence="1">Kazal-like domain-containing protein</fullName>
    </submittedName>
</protein>
<dbReference type="RefSeq" id="XP_073992778.1">
    <property type="nucleotide sequence ID" value="XM_074136677.1"/>
</dbReference>
<organism evidence="1 2">
    <name type="scientific">Rhodnius prolixus</name>
    <name type="common">Triatomid bug</name>
    <dbReference type="NCBI Taxonomy" id="13249"/>
    <lineage>
        <taxon>Eukaryota</taxon>
        <taxon>Metazoa</taxon>
        <taxon>Ecdysozoa</taxon>
        <taxon>Arthropoda</taxon>
        <taxon>Hexapoda</taxon>
        <taxon>Insecta</taxon>
        <taxon>Pterygota</taxon>
        <taxon>Neoptera</taxon>
        <taxon>Paraneoptera</taxon>
        <taxon>Hemiptera</taxon>
        <taxon>Heteroptera</taxon>
        <taxon>Panheteroptera</taxon>
        <taxon>Cimicomorpha</taxon>
        <taxon>Reduviidae</taxon>
        <taxon>Triatominae</taxon>
        <taxon>Rhodnius</taxon>
    </lineage>
</organism>
<dbReference type="GeneID" id="141458546"/>
<evidence type="ECO:0000313" key="1">
    <source>
        <dbReference type="EnsemblMetazoa" id="RPRC009808-PA"/>
    </source>
</evidence>
<dbReference type="SUPFAM" id="SSF100895">
    <property type="entry name" value="Kazal-type serine protease inhibitors"/>
    <property type="match status" value="1"/>
</dbReference>
<accession>T1I0I8</accession>
<proteinExistence type="predicted"/>
<dbReference type="HOGENOM" id="CLU_1940705_0_0_1"/>
<name>T1I0I8_RHOPR</name>
<reference evidence="1" key="1">
    <citation type="submission" date="2015-05" db="UniProtKB">
        <authorList>
            <consortium name="EnsemblMetazoa"/>
        </authorList>
    </citation>
    <scope>IDENTIFICATION</scope>
</reference>
<dbReference type="EnsemblMetazoa" id="RPRC009808-RA">
    <property type="protein sequence ID" value="RPRC009808-PA"/>
    <property type="gene ID" value="RPRC009808"/>
</dbReference>
<dbReference type="Proteomes" id="UP000015103">
    <property type="component" value="Unassembled WGS sequence"/>
</dbReference>
<dbReference type="PROSITE" id="PS51465">
    <property type="entry name" value="KAZAL_2"/>
    <property type="match status" value="1"/>
</dbReference>
<dbReference type="InterPro" id="IPR036058">
    <property type="entry name" value="Kazal_dom_sf"/>
</dbReference>
<dbReference type="VEuPathDB" id="VectorBase:RPRC009808"/>
<dbReference type="InParanoid" id="T1I0I8"/>
<sequence>MTQNFHTFTGLELVLVSVIAVFTIVGLVECQQRPSQNQGPQQFPQQQQPQQQQPQQQQPQQQQPQQQQQPPQPQQCQVFCTSEYNPVCANRNEETRSFNNRCLLRRENQCGSPPEWNFVRLGICAPILQT</sequence>
<keyword evidence="2" id="KW-1185">Reference proteome</keyword>
<dbReference type="InterPro" id="IPR002350">
    <property type="entry name" value="Kazal_dom"/>
</dbReference>